<feature type="compositionally biased region" description="Basic and acidic residues" evidence="1">
    <location>
        <begin position="169"/>
        <end position="178"/>
    </location>
</feature>
<feature type="region of interest" description="Disordered" evidence="1">
    <location>
        <begin position="119"/>
        <end position="144"/>
    </location>
</feature>
<sequence>MNCTVDVIHGYGRTGQQDGEPLGREDGQISIVKTRTRDGQVDGNRLCRDDGTSTSRTKSLGVKTKGKAREIIAMISRCVKARLSATTRRTEASSEADGPSELGDALTFSSLLLTASGGTRAGWDKSGASRRRTPRTGGRDGDSRGEFNFDILTFLASQARCVNSQHPQDNGDRSETVHRGGKRTTSDLTTKAKGGTSGLSPEDDPDSENTRCRLGVQDSLLTPLGRGGKTTVCGASDTAEPEINPIQISRSIY</sequence>
<accession>A0A8T8T4U8</accession>
<dbReference type="EMBL" id="LWDF02000155">
    <property type="protein sequence ID" value="KAE8255596.1"/>
    <property type="molecule type" value="Genomic_DNA"/>
</dbReference>
<keyword evidence="3" id="KW-1185">Reference proteome</keyword>
<feature type="compositionally biased region" description="Basic and acidic residues" evidence="1">
    <location>
        <begin position="37"/>
        <end position="51"/>
    </location>
</feature>
<organism evidence="2 3">
    <name type="scientific">Tilletia indica</name>
    <dbReference type="NCBI Taxonomy" id="43049"/>
    <lineage>
        <taxon>Eukaryota</taxon>
        <taxon>Fungi</taxon>
        <taxon>Dikarya</taxon>
        <taxon>Basidiomycota</taxon>
        <taxon>Ustilaginomycotina</taxon>
        <taxon>Exobasidiomycetes</taxon>
        <taxon>Tilletiales</taxon>
        <taxon>Tilletiaceae</taxon>
        <taxon>Tilletia</taxon>
    </lineage>
</organism>
<dbReference type="Proteomes" id="UP000077521">
    <property type="component" value="Unassembled WGS sequence"/>
</dbReference>
<dbReference type="AlphaFoldDB" id="A0A8T8T4U8"/>
<gene>
    <name evidence="2" type="ORF">A4X13_0g2981</name>
</gene>
<protein>
    <submittedName>
        <fullName evidence="2">Uncharacterized protein</fullName>
    </submittedName>
</protein>
<evidence type="ECO:0000256" key="1">
    <source>
        <dbReference type="SAM" id="MobiDB-lite"/>
    </source>
</evidence>
<comment type="caution">
    <text evidence="2">The sequence shown here is derived from an EMBL/GenBank/DDBJ whole genome shotgun (WGS) entry which is preliminary data.</text>
</comment>
<feature type="region of interest" description="Disordered" evidence="1">
    <location>
        <begin position="37"/>
        <end position="58"/>
    </location>
</feature>
<reference evidence="2" key="2">
    <citation type="journal article" date="2019" name="IMA Fungus">
        <title>Genome sequencing and comparison of five Tilletia species to identify candidate genes for the detection of regulated species infecting wheat.</title>
        <authorList>
            <person name="Nguyen H.D.T."/>
            <person name="Sultana T."/>
            <person name="Kesanakurti P."/>
            <person name="Hambleton S."/>
        </authorList>
    </citation>
    <scope>NUCLEOTIDE SEQUENCE</scope>
    <source>
        <strain evidence="2">DAOMC 236416</strain>
    </source>
</reference>
<evidence type="ECO:0000313" key="3">
    <source>
        <dbReference type="Proteomes" id="UP000077521"/>
    </source>
</evidence>
<evidence type="ECO:0000313" key="2">
    <source>
        <dbReference type="EMBL" id="KAE8255596.1"/>
    </source>
</evidence>
<name>A0A8T8T4U8_9BASI</name>
<reference evidence="2" key="1">
    <citation type="submission" date="2016-04" db="EMBL/GenBank/DDBJ databases">
        <authorList>
            <person name="Nguyen H.D."/>
            <person name="Samba Siva P."/>
            <person name="Cullis J."/>
            <person name="Levesque C.A."/>
            <person name="Hambleton S."/>
        </authorList>
    </citation>
    <scope>NUCLEOTIDE SEQUENCE</scope>
    <source>
        <strain evidence="2">DAOMC 236416</strain>
    </source>
</reference>
<proteinExistence type="predicted"/>
<feature type="region of interest" description="Disordered" evidence="1">
    <location>
        <begin position="163"/>
        <end position="211"/>
    </location>
</feature>